<dbReference type="InterPro" id="IPR051551">
    <property type="entry name" value="Autotransporter_adhesion"/>
</dbReference>
<proteinExistence type="predicted"/>
<sequence>MSNETLNRDAVILNGALREESRFAKGLNARRIGMTMAAAMLAGTALVPATAQTFDVAGTLVVVDNFVDAPLLAPATILNDDAVNEGTLRVNANVGQVFGGNLTNGLGTLAFIKAGGETLTLSGNNTYLGQTSVLVGTLAAGSTTAFSAGSTHLVSGNGTLDLAGFNNSIAALSGNGTVTNSGVTPAVLTINGTAIGNFAGSISGDLALVKLGAEEQELGGPSSFTGGVTLQQGQLRLGNDLALGTGGLAVTGNSSIATVAMPLLTINNAISLGAGTQLTVDPSGMGSVLVLGGAISGDGGLIKSGAQTLHLTGANSYSGGTELAGGTVLIGSGDAFGTGAVLVSGSSVIGQTNPAQSLTVANAVTLNSLLSVQTPDAGQTLTLSGPITGTFALTLAAGTGGTVALTGANNFGGAEVRVENGTLQVNGAGALTNSSLRFAGGTGLSVTGVDPVTLVNNILLNGNATFNSGGTLTLNGAVTGAGGLLKTGASTLVLANAANSFGGNILLIDGRLEARSGGALGNGPGIGAANGTTLAVGTAVPTNLVATTGRAISIISGGSMTLDLMGDAGNFFFNDADGAANFDGTDLTLNGAVNGGTLNIVGAGRVRLNSASTLEGVGIDQAAVVLGNASALGGGAMRVNEGAIYTSTGAAVTLNQNIVVSNNFFIVGSDEVTLNGVVSSFGAVAGELGALVKIGNGTLRLNGNNTLDNVRLQDGRIVISTNTALGLRDLNTVNFAGTTRTLEAGVDGLAVANNVSLVGPLNVDTAGNTLTLNGLLFNTGSLVKVGAGNLVLTGNNIYSGPTTVNAGTLTAGSDTAFSTGIVTVAAGATLSIQTAPAGGTRSIANNIVLNNGSTVDSNGNIFVLSGLLTGAGTTTKTGTGTLHITGDSSSLVNGFTGLFDVAAGELRLTGDIAGGITVQTNGTLTGTGRARGTATLTDTSVLAPGNGPGTLTFGNLVLANGANLNFELAGLAGIPGTDADQIVVTNNLTLDGVLNITPLAGFNVGVGARTLMTYGNLTANNGVTVSNAPPVDVTYSVVAGPVASGPGIVQLLVGFTGTYRWDGANLVPNGAIDGGSGVLNLTNTNFTNSDGTFNLAYGNNATDDIEFGGTAGTVDVAAAINFDQMGFVTTGYVLGGAGSLNANNSALNLGANDATINTNITGGALAKNGTGTLTLAGTNSFSSFAVNGGTVVAASDTALGAGTATFAGGTALVASGTPRSIGNAIVINAAGGLTVDAATNDLTLGGAISGTGPLNFISSGGVARDGRIFLNGVNSYTGGTTITGTQVFIASDAALGNAAGSLTLDTGHLRTTANIVTGRAIALNGAVPNLIDTDVGTTFTVNGIVSGGAALYKNGPGTLVLANAGNTYSGGTQIEAGTVSVASNGALGNLTGGVEFVGSSTLQFTADVTSARTVAVNAGFTGTIDTGANDVRLDGVISGAGTLAKIGDGRLTLTGNNSYAGGTNLNVGTLRIEDGQSIGTGLLTTQNGTTFVAGLGAGAGTITLGNNINFAGGQTTIDLNGNLLIINPVTGAVSTNGTNLVLNGTITGPGGFTTNGATTGQIVINGNNSFTGDVNLNSAVVVVNNNNALGVGNTVNINAAAGIRNNTGGTTRTIGSAIAINDPNATVGGNGNLVLTGVVSGSDVNVFNKVGLGTVTLANAANSIASQIEVAQGELSVTGNLINVNQLTNVRAGATLSGTGSIAGIVEIANAGVLSAGVGGNGQTGQLTIGTLLLNEQSSLVFDLGDNYVLGGTLNDSVAVTNLRLGGRLTVRQSTGGNFGLGVYNLFTYQGALMAGSTNVQVQTLPGAFSGLVQTLIPGQVNLVVTMPGTFMQYWDGGDATGNGAINGGDGIWSATGSNWTGDPDSQLNTNWFNNSVAVFAGAAGTVTLNGTFRPQGLQFATNGYTLTGGILDNQSTGVGTGMFAFADAGVTATVNSTLQGDGILFKQGAGTLALGGNNVNFSGGTEVQQGTLQLNTATAAGTNSISLLGNTTLSNGGGVLSVANAIITTGTNTIDSAAGSFTLTGVISGNGGIVKAGTGTLTLSGVNTYAGGTTIGAGTLAVTNNSSISTGGLTINGGATFQAAANGLSFANAVTLNGLATIDTQANGLTLSGLISDGGISGTLVKIGSGNLNLTGANTYSNGTNLNGGSITVFTNTSLGGGTLAMADGTSLIAGANGLNLANAVTTAGVGTINTGTNNLTLSGVIAGAGSLAKIGAGDLTLSNANGYSGGTALQAGSITVTNDGALGTGGLTMTGGTTLNAGAANLVLANAVTTLGAGTVNTNAFTFTLNGVIDGAGSIVKTGAGNLVLNGANSYAGGTNVTAGTATAGNNTAFGTGLVTMANGTTLANNVDGLNVGNAFTIGNVTVATGANSFTMSGVIGGAGLLTKTGSGTLILSGANGYTGGTALTEGTITVANNSALGTAGLTMSGGTTLLAGVDSLSIGNGITTLGVGTVNTDAFTFTLNGVIGGAGSIVKTGTGNLVLNGANGYTGGTNVTAGTVTAGNNTAFGTNDVTMAGGTTLTNNSNNLVIANNFSIGNITVATGANTFTMNGVVSGAGAITKTGTGNLVLNGANSYAGGTALTEGTITVGNNTALGTAGLTMSNGTFLVAGVDGLTVANGITTLAGSTVNTQGFTLTLNGVIDGAGLIEKIGSGNLVLNGVNSYTGGTNVVAGTVTAGNNAAFGTSLVQMQNGTTLANNTNNLVIANAFDIGNVTVATGANTFTLAGVVNGTGVLTKTGSGNLILNGANGYTDGTALNAGTITVGTSTALGSGRLTAADGTSLVAGVSGLNVANLVTLNGGLTVDSSAGSFELSGVIGGAGGITKVNSGNLILSGANSYAGGTNLTNGSLTITNDNSIGTGTLTTTGGTTVIVGTTTGVNTAITLANAVNLGAGTTTLNLQGSTLSFNNDSSIITNGAALTLNGVVSGAGALATGNFGTLTLNGNNSYSGGTLINTRSVVYVGSNTAVGTGTVTMGGATGLYNNSGATRTLANSFVLNGGSWLGGANDLVLNGTISGAGFVIKAGSQTLVLNGANSYSGNTQLRDGRITVGTNTAIGTGSLTVFAPVQAPVAGLATTLAAGSTGLALANNVTLSSGSNLIVESGTGSFTLNGVISGTGPITKIGAGNLTLGGTNSFTGGVNLNVGGITLTNSSGLGTGTLTTAAGTSLTAGTNLTLANAIAMDGAFTLDTAANTVTLNGIVSGTGPLSKAGSGNLVLNAANTYTGGTALNAGTITVANDSALGTGALTMAGGTTLTSAVNVGRALNSENVRVSNSITLAGNATVAATTDLALELVGPISGTGSLTKTGTGLLVLDGTNSFTGGVALTAGTLRTGSNAALGTAGLTTSAGTTLQNGVNGVALANAISVGGALTIDTQAFGYTLNGVISGSGPITKIGSATLILNGANTYTGGTALNGGTIRIGTGTALGTGALAMAAGTTLQAGATGLTANNAISMAGGATVDVNGNVLTLGGVISGTGPLSVIDSQSLATDALILTGTNIYTGGTVVTGTTVQVAADANLGNTSGGITLVGGALRTTASFTTARTVALGTGGGTIETATGTTLTTTGVVSGTSLTKAGAGTLVLNGANTYTGGTALNAGQITVGTNSALGTGTLTMAGGTTLAAGVTGLNTGNSIVTLGAATINSGNTPSAYTVSGVISGAGSVTKQGTGVLTVSAANTYTGGTTVAAGTLNVTGSLASGVTVNSGAAVTGTGSVAALNVLAGGSVNPAAAGTTDRATLTVTGNATLAGTFTADFTPSTNDRITAGGVLTLGGTLAAAPTTAGGFTTFNQTFTVASGASRTGTFATVTGLDQFGLAFAPVVEYTATAANIRLAPQSLVTLGNRFGGVTGNALEVAQAFDRAVAAGYNPQAFFNVYSNGGSALPRTLAQMSGEQRATERRVVLDTSRTIREAALDRLNNGIASMGGQQVTTSDGDKSLTFWLRGAGSWGLARANDATTAFTTEQRGILTGLDWKMDGITFGGMFHYTSTDVEYRQLGGSSNVETVGGTLYAGYRKDGGLVANAGVTVAGSRSNGARGISLPSFQQSLQGRTNGTTYQLFGELAWDLAGDANTRAEPFARLTHVKADFGGLVETGGVAALTAAKQGNDVTITNLGMRFGTNVANGKVALNAAASWQAISGDRDALTVLGIPAVGQNGNIRSIGMDRSALNMTADVGVGLSDSIRFSVGYSGLLGNRNDDHGARATLNFAF</sequence>
<keyword evidence="4" id="KW-1185">Reference proteome</keyword>
<accession>A0A255YRS5</accession>
<protein>
    <recommendedName>
        <fullName evidence="2">Autotransporter domain-containing protein</fullName>
    </recommendedName>
</protein>
<dbReference type="InterPro" id="IPR005546">
    <property type="entry name" value="Autotransporte_beta"/>
</dbReference>
<dbReference type="Gene3D" id="2.160.20.20">
    <property type="match status" value="2"/>
</dbReference>
<dbReference type="OrthoDB" id="7195851at2"/>
<dbReference type="SUPFAM" id="SSF103515">
    <property type="entry name" value="Autotransporter"/>
    <property type="match status" value="1"/>
</dbReference>
<dbReference type="InterPro" id="IPR036709">
    <property type="entry name" value="Autotransporte_beta_dom_sf"/>
</dbReference>
<dbReference type="PROSITE" id="PS51208">
    <property type="entry name" value="AUTOTRANSPORTER"/>
    <property type="match status" value="1"/>
</dbReference>
<dbReference type="PANTHER" id="PTHR35037:SF3">
    <property type="entry name" value="C-TERMINAL REGION OF AIDA-LIKE PROTEIN"/>
    <property type="match status" value="1"/>
</dbReference>
<evidence type="ECO:0000259" key="2">
    <source>
        <dbReference type="PROSITE" id="PS51208"/>
    </source>
</evidence>
<dbReference type="InterPro" id="IPR013425">
    <property type="entry name" value="Autotrns_rpt"/>
</dbReference>
<organism evidence="3 4">
    <name type="scientific">Sandarakinorhabdus cyanobacteriorum</name>
    <dbReference type="NCBI Taxonomy" id="1981098"/>
    <lineage>
        <taxon>Bacteria</taxon>
        <taxon>Pseudomonadati</taxon>
        <taxon>Pseudomonadota</taxon>
        <taxon>Alphaproteobacteria</taxon>
        <taxon>Sphingomonadales</taxon>
        <taxon>Sphingosinicellaceae</taxon>
        <taxon>Sandarakinorhabdus</taxon>
    </lineage>
</organism>
<dbReference type="EMBL" id="NOXT01000084">
    <property type="protein sequence ID" value="OYQ31912.1"/>
    <property type="molecule type" value="Genomic_DNA"/>
</dbReference>
<dbReference type="InterPro" id="IPR012332">
    <property type="entry name" value="Autotransporter_pectin_lyase_C"/>
</dbReference>
<name>A0A255YRS5_9SPHN</name>
<evidence type="ECO:0000256" key="1">
    <source>
        <dbReference type="ARBA" id="ARBA00022729"/>
    </source>
</evidence>
<dbReference type="Proteomes" id="UP000216991">
    <property type="component" value="Unassembled WGS sequence"/>
</dbReference>
<dbReference type="Pfam" id="PF12951">
    <property type="entry name" value="PATR"/>
    <property type="match status" value="32"/>
</dbReference>
<gene>
    <name evidence="3" type="ORF">CHU93_04140</name>
</gene>
<evidence type="ECO:0000313" key="4">
    <source>
        <dbReference type="Proteomes" id="UP000216991"/>
    </source>
</evidence>
<dbReference type="SMART" id="SM00869">
    <property type="entry name" value="Autotransporter"/>
    <property type="match status" value="1"/>
</dbReference>
<evidence type="ECO:0000313" key="3">
    <source>
        <dbReference type="EMBL" id="OYQ31912.1"/>
    </source>
</evidence>
<comment type="caution">
    <text evidence="3">The sequence shown here is derived from an EMBL/GenBank/DDBJ whole genome shotgun (WGS) entry which is preliminary data.</text>
</comment>
<feature type="domain" description="Autotransporter" evidence="2">
    <location>
        <begin position="3935"/>
        <end position="4211"/>
    </location>
</feature>
<dbReference type="PANTHER" id="PTHR35037">
    <property type="entry name" value="C-TERMINAL REGION OF AIDA-LIKE PROTEIN"/>
    <property type="match status" value="1"/>
</dbReference>
<reference evidence="3 4" key="1">
    <citation type="submission" date="2017-07" db="EMBL/GenBank/DDBJ databases">
        <title>Sandarakinorhabdus cyanobacteriorum sp. nov., a novel bacterium isolated from cyanobacterial aggregates in a eutrophic lake.</title>
        <authorList>
            <person name="Cai H."/>
        </authorList>
    </citation>
    <scope>NUCLEOTIDE SEQUENCE [LARGE SCALE GENOMIC DNA]</scope>
    <source>
        <strain evidence="3 4">TH057</strain>
    </source>
</reference>
<dbReference type="NCBIfam" id="TIGR02601">
    <property type="entry name" value="autotrns_rpt"/>
    <property type="match status" value="20"/>
</dbReference>
<dbReference type="SUPFAM" id="SSF51126">
    <property type="entry name" value="Pectin lyase-like"/>
    <property type="match status" value="8"/>
</dbReference>
<keyword evidence="1" id="KW-0732">Signal</keyword>
<dbReference type="InterPro" id="IPR011050">
    <property type="entry name" value="Pectin_lyase_fold/virulence"/>
</dbReference>